<dbReference type="Pfam" id="PF02637">
    <property type="entry name" value="GatB_Yqey"/>
    <property type="match status" value="1"/>
</dbReference>
<dbReference type="SUPFAM" id="SSF89095">
    <property type="entry name" value="GatB/YqeY motif"/>
    <property type="match status" value="1"/>
</dbReference>
<dbReference type="EC" id="6.3.5.-" evidence="10"/>
<protein>
    <recommendedName>
        <fullName evidence="10">Aspartyl/glutamyl-tRNA(Asn/Gln) amidotransferase subunit B</fullName>
        <shortName evidence="10">Asp/Glu-ADT subunit B</shortName>
        <ecNumber evidence="10">6.3.5.-</ecNumber>
    </recommendedName>
</protein>
<evidence type="ECO:0000256" key="8">
    <source>
        <dbReference type="ARBA" id="ARBA00047380"/>
    </source>
</evidence>
<dbReference type="GO" id="GO:0050567">
    <property type="term" value="F:glutaminyl-tRNA synthase (glutamine-hydrolyzing) activity"/>
    <property type="evidence" value="ECO:0007669"/>
    <property type="project" value="UniProtKB-UniRule"/>
</dbReference>
<evidence type="ECO:0000313" key="13">
    <source>
        <dbReference type="Proteomes" id="UP000176260"/>
    </source>
</evidence>
<dbReference type="NCBIfam" id="TIGR00133">
    <property type="entry name" value="gatB"/>
    <property type="match status" value="1"/>
</dbReference>
<reference evidence="12 13" key="1">
    <citation type="journal article" date="2016" name="Nat. Commun.">
        <title>Thousands of microbial genomes shed light on interconnected biogeochemical processes in an aquifer system.</title>
        <authorList>
            <person name="Anantharaman K."/>
            <person name="Brown C.T."/>
            <person name="Hug L.A."/>
            <person name="Sharon I."/>
            <person name="Castelle C.J."/>
            <person name="Probst A.J."/>
            <person name="Thomas B.C."/>
            <person name="Singh A."/>
            <person name="Wilkins M.J."/>
            <person name="Karaoz U."/>
            <person name="Brodie E.L."/>
            <person name="Williams K.H."/>
            <person name="Hubbard S.S."/>
            <person name="Banfield J.F."/>
        </authorList>
    </citation>
    <scope>NUCLEOTIDE SEQUENCE [LARGE SCALE GENOMIC DNA]</scope>
</reference>
<dbReference type="PANTHER" id="PTHR11659:SF0">
    <property type="entry name" value="GLUTAMYL-TRNA(GLN) AMIDOTRANSFERASE SUBUNIT B, MITOCHONDRIAL"/>
    <property type="match status" value="1"/>
</dbReference>
<dbReference type="Gene3D" id="1.10.150.380">
    <property type="entry name" value="GatB domain, N-terminal subdomain"/>
    <property type="match status" value="1"/>
</dbReference>
<dbReference type="NCBIfam" id="NF004014">
    <property type="entry name" value="PRK05477.1-4"/>
    <property type="match status" value="1"/>
</dbReference>
<evidence type="ECO:0000256" key="3">
    <source>
        <dbReference type="ARBA" id="ARBA00022598"/>
    </source>
</evidence>
<dbReference type="FunFam" id="1.10.10.410:FF:000001">
    <property type="entry name" value="Aspartyl/glutamyl-tRNA(Asn/Gln) amidotransferase subunit B"/>
    <property type="match status" value="1"/>
</dbReference>
<dbReference type="InterPro" id="IPR042114">
    <property type="entry name" value="GatB_C_1"/>
</dbReference>
<dbReference type="InterPro" id="IPR017958">
    <property type="entry name" value="Gln-tRNA_amidoTrfase_suB_CS"/>
</dbReference>
<keyword evidence="4 10" id="KW-0547">Nucleotide-binding</keyword>
<dbReference type="InterPro" id="IPR006075">
    <property type="entry name" value="Asn/Gln-tRNA_Trfase_suB/E_cat"/>
</dbReference>
<dbReference type="InterPro" id="IPR014746">
    <property type="entry name" value="Gln_synth/guanido_kin_cat_dom"/>
</dbReference>
<evidence type="ECO:0000256" key="6">
    <source>
        <dbReference type="ARBA" id="ARBA00022917"/>
    </source>
</evidence>
<dbReference type="SMART" id="SM00845">
    <property type="entry name" value="GatB_Yqey"/>
    <property type="match status" value="1"/>
</dbReference>
<organism evidence="12 13">
    <name type="scientific">Candidatus Buchananbacteria bacterium RBG_13_39_9</name>
    <dbReference type="NCBI Taxonomy" id="1797531"/>
    <lineage>
        <taxon>Bacteria</taxon>
        <taxon>Candidatus Buchananiibacteriota</taxon>
    </lineage>
</organism>
<keyword evidence="3 10" id="KW-0436">Ligase</keyword>
<evidence type="ECO:0000256" key="1">
    <source>
        <dbReference type="ARBA" id="ARBA00005306"/>
    </source>
</evidence>
<comment type="caution">
    <text evidence="12">The sequence shown here is derived from an EMBL/GenBank/DDBJ whole genome shotgun (WGS) entry which is preliminary data.</text>
</comment>
<evidence type="ECO:0000256" key="4">
    <source>
        <dbReference type="ARBA" id="ARBA00022741"/>
    </source>
</evidence>
<dbReference type="Gene3D" id="1.10.10.410">
    <property type="match status" value="1"/>
</dbReference>
<dbReference type="PROSITE" id="PS01234">
    <property type="entry name" value="GATB"/>
    <property type="match status" value="1"/>
</dbReference>
<accession>A0A1G1XR32</accession>
<comment type="function">
    <text evidence="7 10">Allows the formation of correctly charged Asn-tRNA(Asn) or Gln-tRNA(Gln) through the transamidation of misacylated Asp-tRNA(Asn) or Glu-tRNA(Gln) in organisms which lack either or both of asparaginyl-tRNA or glutaminyl-tRNA synthetases. The reaction takes place in the presence of glutamine and ATP through an activated phospho-Asp-tRNA(Asn) or phospho-Glu-tRNA(Gln).</text>
</comment>
<evidence type="ECO:0000256" key="5">
    <source>
        <dbReference type="ARBA" id="ARBA00022840"/>
    </source>
</evidence>
<dbReference type="GO" id="GO:0006412">
    <property type="term" value="P:translation"/>
    <property type="evidence" value="ECO:0007669"/>
    <property type="project" value="UniProtKB-UniRule"/>
</dbReference>
<name>A0A1G1XR32_9BACT</name>
<dbReference type="GO" id="GO:0070681">
    <property type="term" value="P:glutaminyl-tRNAGln biosynthesis via transamidation"/>
    <property type="evidence" value="ECO:0007669"/>
    <property type="project" value="TreeGrafter"/>
</dbReference>
<evidence type="ECO:0000256" key="9">
    <source>
        <dbReference type="ARBA" id="ARBA00047913"/>
    </source>
</evidence>
<evidence type="ECO:0000259" key="11">
    <source>
        <dbReference type="SMART" id="SM00845"/>
    </source>
</evidence>
<dbReference type="InterPro" id="IPR003789">
    <property type="entry name" value="Asn/Gln_tRNA_amidoTrase-B-like"/>
</dbReference>
<gene>
    <name evidence="10" type="primary">gatB</name>
    <name evidence="12" type="ORF">A2Y67_03200</name>
</gene>
<dbReference type="SUPFAM" id="SSF55931">
    <property type="entry name" value="Glutamine synthetase/guanido kinase"/>
    <property type="match status" value="1"/>
</dbReference>
<keyword evidence="5 10" id="KW-0067">ATP-binding</keyword>
<dbReference type="Pfam" id="PF02934">
    <property type="entry name" value="GatB_N"/>
    <property type="match status" value="1"/>
</dbReference>
<dbReference type="InterPro" id="IPR017959">
    <property type="entry name" value="Asn/Gln-tRNA_amidoTrfase_suB/E"/>
</dbReference>
<feature type="domain" description="Asn/Gln amidotransferase" evidence="11">
    <location>
        <begin position="343"/>
        <end position="512"/>
    </location>
</feature>
<dbReference type="Proteomes" id="UP000176260">
    <property type="component" value="Unassembled WGS sequence"/>
</dbReference>
<dbReference type="AlphaFoldDB" id="A0A1G1XR32"/>
<comment type="similarity">
    <text evidence="1 10">Belongs to the GatB/GatE family. GatB subfamily.</text>
</comment>
<dbReference type="InterPro" id="IPR004413">
    <property type="entry name" value="GatB"/>
</dbReference>
<evidence type="ECO:0000313" key="12">
    <source>
        <dbReference type="EMBL" id="OGY42060.1"/>
    </source>
</evidence>
<dbReference type="GO" id="GO:0050566">
    <property type="term" value="F:asparaginyl-tRNA synthase (glutamine-hydrolyzing) activity"/>
    <property type="evidence" value="ECO:0007669"/>
    <property type="project" value="RHEA"/>
</dbReference>
<dbReference type="HAMAP" id="MF_00121">
    <property type="entry name" value="GatB"/>
    <property type="match status" value="1"/>
</dbReference>
<keyword evidence="6 10" id="KW-0648">Protein biosynthesis</keyword>
<proteinExistence type="inferred from homology"/>
<dbReference type="GO" id="GO:0005524">
    <property type="term" value="F:ATP binding"/>
    <property type="evidence" value="ECO:0007669"/>
    <property type="project" value="UniProtKB-KW"/>
</dbReference>
<evidence type="ECO:0000256" key="2">
    <source>
        <dbReference type="ARBA" id="ARBA00011123"/>
    </source>
</evidence>
<comment type="catalytic activity">
    <reaction evidence="9 10">
        <text>L-glutamyl-tRNA(Gln) + L-glutamine + ATP + H2O = L-glutaminyl-tRNA(Gln) + L-glutamate + ADP + phosphate + H(+)</text>
        <dbReference type="Rhea" id="RHEA:17521"/>
        <dbReference type="Rhea" id="RHEA-COMP:9681"/>
        <dbReference type="Rhea" id="RHEA-COMP:9684"/>
        <dbReference type="ChEBI" id="CHEBI:15377"/>
        <dbReference type="ChEBI" id="CHEBI:15378"/>
        <dbReference type="ChEBI" id="CHEBI:29985"/>
        <dbReference type="ChEBI" id="CHEBI:30616"/>
        <dbReference type="ChEBI" id="CHEBI:43474"/>
        <dbReference type="ChEBI" id="CHEBI:58359"/>
        <dbReference type="ChEBI" id="CHEBI:78520"/>
        <dbReference type="ChEBI" id="CHEBI:78521"/>
        <dbReference type="ChEBI" id="CHEBI:456216"/>
    </reaction>
</comment>
<comment type="subunit">
    <text evidence="2 10">Heterotrimer of A, B and C subunits.</text>
</comment>
<dbReference type="PANTHER" id="PTHR11659">
    <property type="entry name" value="GLUTAMYL-TRNA GLN AMIDOTRANSFERASE SUBUNIT B MITOCHONDRIAL AND PROKARYOTIC PET112-RELATED"/>
    <property type="match status" value="1"/>
</dbReference>
<evidence type="ECO:0000256" key="10">
    <source>
        <dbReference type="HAMAP-Rule" id="MF_00121"/>
    </source>
</evidence>
<dbReference type="EMBL" id="MHIA01000019">
    <property type="protein sequence ID" value="OGY42060.1"/>
    <property type="molecule type" value="Genomic_DNA"/>
</dbReference>
<sequence length="514" mass="58806">MELIPVIGLEIHVQLKTKSKMFCSCDNSGENQPANTCICPVCLGHPGVLPVANKTAIKWSAKTALAINCQINEYSKFDRKHYFYPDLPKAYQISQFDQPIGINGWLWIFNPETQQEEKIGINRLHLEEDAAKLFHDEKKKYSLVDYNRGGTPLMEIVSEPDIKNPAQAKLFLQELRQIMRYLDVSEADMEKGHLRCDANISLHPADEEKLYSKTEIKNLNSFKMVEKALEYEIQRQTKLWLEGNPPKELTTRGWNDHKGMTEEQRIKEEAHDYRYFPEPDLPPLHFLTAPDIICNAKEIAIDLQCLKADLPELPGDKRKRFMGEYDLNFEEAKLLTEEKKVAAFFEQVISELKSWVENLEKAKDNPKIWEENRPLLIKSASNIIINNLLPLLEQKQLPINNMKLNPENMAELVTLIFAKKLNSQSAISLLPKMIETGADPSHLMKDLNLSQITDEKELAKIIGQVIEKNPQPVADYKKGKEKALQVIIGQVMAQTQGKANAEIVLKLLKEKLNS</sequence>
<dbReference type="InterPro" id="IPR018027">
    <property type="entry name" value="Asn/Gln_amidotransferase"/>
</dbReference>
<dbReference type="InterPro" id="IPR023168">
    <property type="entry name" value="GatB_Yqey_C_2"/>
</dbReference>
<evidence type="ECO:0000256" key="7">
    <source>
        <dbReference type="ARBA" id="ARBA00024799"/>
    </source>
</evidence>
<comment type="catalytic activity">
    <reaction evidence="8 10">
        <text>L-aspartyl-tRNA(Asn) + L-glutamine + ATP + H2O = L-asparaginyl-tRNA(Asn) + L-glutamate + ADP + phosphate + 2 H(+)</text>
        <dbReference type="Rhea" id="RHEA:14513"/>
        <dbReference type="Rhea" id="RHEA-COMP:9674"/>
        <dbReference type="Rhea" id="RHEA-COMP:9677"/>
        <dbReference type="ChEBI" id="CHEBI:15377"/>
        <dbReference type="ChEBI" id="CHEBI:15378"/>
        <dbReference type="ChEBI" id="CHEBI:29985"/>
        <dbReference type="ChEBI" id="CHEBI:30616"/>
        <dbReference type="ChEBI" id="CHEBI:43474"/>
        <dbReference type="ChEBI" id="CHEBI:58359"/>
        <dbReference type="ChEBI" id="CHEBI:78515"/>
        <dbReference type="ChEBI" id="CHEBI:78516"/>
        <dbReference type="ChEBI" id="CHEBI:456216"/>
    </reaction>
</comment>
<dbReference type="NCBIfam" id="NF004012">
    <property type="entry name" value="PRK05477.1-2"/>
    <property type="match status" value="1"/>
</dbReference>